<keyword evidence="2" id="KW-1185">Reference proteome</keyword>
<gene>
    <name evidence="1" type="ORF">CC86DRAFT_114690</name>
</gene>
<evidence type="ECO:0000313" key="1">
    <source>
        <dbReference type="EMBL" id="KAF2820546.1"/>
    </source>
</evidence>
<sequence>MHDSPQALPDGIHQQVLGCPCQNFSASCHWYLYTLLRTNNAQQYFTITSHKSSSISLFNPSTSLSPATSAGCCKGNPAYARLSNVPGRSLTHAVHTQYPLLLACVVCSCSPRDEPTPHACPTHLHSATHHSLQQLPRNKVPHGECVTLR</sequence>
<dbReference type="EMBL" id="MU006240">
    <property type="protein sequence ID" value="KAF2820546.1"/>
    <property type="molecule type" value="Genomic_DNA"/>
</dbReference>
<name>A0A6A6ZHU0_9PLEO</name>
<dbReference type="Proteomes" id="UP000799424">
    <property type="component" value="Unassembled WGS sequence"/>
</dbReference>
<evidence type="ECO:0000313" key="2">
    <source>
        <dbReference type="Proteomes" id="UP000799424"/>
    </source>
</evidence>
<reference evidence="1" key="1">
    <citation type="journal article" date="2020" name="Stud. Mycol.">
        <title>101 Dothideomycetes genomes: a test case for predicting lifestyles and emergence of pathogens.</title>
        <authorList>
            <person name="Haridas S."/>
            <person name="Albert R."/>
            <person name="Binder M."/>
            <person name="Bloem J."/>
            <person name="Labutti K."/>
            <person name="Salamov A."/>
            <person name="Andreopoulos B."/>
            <person name="Baker S."/>
            <person name="Barry K."/>
            <person name="Bills G."/>
            <person name="Bluhm B."/>
            <person name="Cannon C."/>
            <person name="Castanera R."/>
            <person name="Culley D."/>
            <person name="Daum C."/>
            <person name="Ezra D."/>
            <person name="Gonzalez J."/>
            <person name="Henrissat B."/>
            <person name="Kuo A."/>
            <person name="Liang C."/>
            <person name="Lipzen A."/>
            <person name="Lutzoni F."/>
            <person name="Magnuson J."/>
            <person name="Mondo S."/>
            <person name="Nolan M."/>
            <person name="Ohm R."/>
            <person name="Pangilinan J."/>
            <person name="Park H.-J."/>
            <person name="Ramirez L."/>
            <person name="Alfaro M."/>
            <person name="Sun H."/>
            <person name="Tritt A."/>
            <person name="Yoshinaga Y."/>
            <person name="Zwiers L.-H."/>
            <person name="Turgeon B."/>
            <person name="Goodwin S."/>
            <person name="Spatafora J."/>
            <person name="Crous P."/>
            <person name="Grigoriev I."/>
        </authorList>
    </citation>
    <scope>NUCLEOTIDE SEQUENCE</scope>
    <source>
        <strain evidence="1">CBS 113818</strain>
    </source>
</reference>
<protein>
    <submittedName>
        <fullName evidence="1">Uncharacterized protein</fullName>
    </submittedName>
</protein>
<proteinExistence type="predicted"/>
<accession>A0A6A6ZHU0</accession>
<organism evidence="1 2">
    <name type="scientific">Ophiobolus disseminans</name>
    <dbReference type="NCBI Taxonomy" id="1469910"/>
    <lineage>
        <taxon>Eukaryota</taxon>
        <taxon>Fungi</taxon>
        <taxon>Dikarya</taxon>
        <taxon>Ascomycota</taxon>
        <taxon>Pezizomycotina</taxon>
        <taxon>Dothideomycetes</taxon>
        <taxon>Pleosporomycetidae</taxon>
        <taxon>Pleosporales</taxon>
        <taxon>Pleosporineae</taxon>
        <taxon>Phaeosphaeriaceae</taxon>
        <taxon>Ophiobolus</taxon>
    </lineage>
</organism>
<dbReference type="AlphaFoldDB" id="A0A6A6ZHU0"/>